<dbReference type="RefSeq" id="XP_011097524.1">
    <property type="nucleotide sequence ID" value="XM_011099222.1"/>
</dbReference>
<proteinExistence type="predicted"/>
<name>A0A6I9UHF6_SESIN</name>
<evidence type="ECO:0000259" key="1">
    <source>
        <dbReference type="Pfam" id="PF14244"/>
    </source>
</evidence>
<evidence type="ECO:0000313" key="3">
    <source>
        <dbReference type="RefSeq" id="XP_011097524.1"/>
    </source>
</evidence>
<gene>
    <name evidence="3" type="primary">LOC105176427</name>
</gene>
<accession>A0A6I9UHF6</accession>
<dbReference type="PANTHER" id="PTHR37610:SF40">
    <property type="entry name" value="OS01G0909600 PROTEIN"/>
    <property type="match status" value="1"/>
</dbReference>
<reference evidence="3" key="1">
    <citation type="submission" date="2025-08" db="UniProtKB">
        <authorList>
            <consortium name="RefSeq"/>
        </authorList>
    </citation>
    <scope>IDENTIFICATION</scope>
</reference>
<evidence type="ECO:0000313" key="2">
    <source>
        <dbReference type="Proteomes" id="UP000504604"/>
    </source>
</evidence>
<dbReference type="Proteomes" id="UP000504604">
    <property type="component" value="Linkage group LG13"/>
</dbReference>
<dbReference type="InParanoid" id="A0A6I9UHF6"/>
<sequence>MASSSTDTPAFPSIANGTRNHHMVMVSAPFNGINWLSWSRSTRIALESKDKLAFIDGIGLQPTTGTPQHRQWRITDCMVRTWILNTISKDLVNAYLYASSSRNIWLDLEARYGECDGTLLYKLQREISSICKLCVHVAFAFANATKTKAEQNDANQLIQFLMGLNDSYDNIRSQTLVLEPLPLVNKAYYMVLRVERQRMVNSEYSDIGEV</sequence>
<dbReference type="GeneID" id="105176427"/>
<dbReference type="KEGG" id="sind:105176427"/>
<dbReference type="OrthoDB" id="5544992at2759"/>
<dbReference type="Pfam" id="PF14244">
    <property type="entry name" value="Retrotran_gag_3"/>
    <property type="match status" value="1"/>
</dbReference>
<dbReference type="PANTHER" id="PTHR37610">
    <property type="entry name" value="CCHC-TYPE DOMAIN-CONTAINING PROTEIN"/>
    <property type="match status" value="1"/>
</dbReference>
<feature type="domain" description="Retrotransposon Copia-like N-terminal" evidence="1">
    <location>
        <begin position="18"/>
        <end position="58"/>
    </location>
</feature>
<organism evidence="2 3">
    <name type="scientific">Sesamum indicum</name>
    <name type="common">Oriental sesame</name>
    <name type="synonym">Sesamum orientale</name>
    <dbReference type="NCBI Taxonomy" id="4182"/>
    <lineage>
        <taxon>Eukaryota</taxon>
        <taxon>Viridiplantae</taxon>
        <taxon>Streptophyta</taxon>
        <taxon>Embryophyta</taxon>
        <taxon>Tracheophyta</taxon>
        <taxon>Spermatophyta</taxon>
        <taxon>Magnoliopsida</taxon>
        <taxon>eudicotyledons</taxon>
        <taxon>Gunneridae</taxon>
        <taxon>Pentapetalae</taxon>
        <taxon>asterids</taxon>
        <taxon>lamiids</taxon>
        <taxon>Lamiales</taxon>
        <taxon>Pedaliaceae</taxon>
        <taxon>Sesamum</taxon>
    </lineage>
</organism>
<keyword evidence="2" id="KW-1185">Reference proteome</keyword>
<dbReference type="InterPro" id="IPR029472">
    <property type="entry name" value="Copia-like_N"/>
</dbReference>
<protein>
    <submittedName>
        <fullName evidence="3">Uncharacterized protein LOC105176427</fullName>
    </submittedName>
</protein>
<dbReference type="AlphaFoldDB" id="A0A6I9UHF6"/>